<dbReference type="EC" id="2.7.11.1" evidence="1"/>
<evidence type="ECO:0000256" key="7">
    <source>
        <dbReference type="PROSITE-ProRule" id="PRU10141"/>
    </source>
</evidence>
<sequence length="471" mass="48338">MRHHGSTDGRVLGGRYRLGDVLGTGGTSVVWRARDEVLARDVAVKVLSGPHTADAAARLRIRVEARAAASLAHPNVAQIYDFGETVEDGQRIPYIVMELVPGPTLAQRATNDDVPPAEALRICAEIAAGLAAAHADGMVHRDVKPANVILAPTGAKVVDFGVAAATDPATTVDDEVLGTPAYLAPERIANGPVTPASDVYSLGVLLYLLLTRRLPWAVTDAAEVLEAHLHRRPAPLPELDGVPPHVTALCLRCLAKDPADRPTAHELAVALAAGRPATPFEHPHASGRRRRAGLLAAGLAGAAATAVLVWLLLPGPEHLPPPEARNETGIPAPSALVADSATPSNAASAVSTVGAAPVTRPAPTRTGTTPAAPPSDPPAAPPSAPSSPATSSPPPPVTFTSDGGTIRAECTPEGLAHLVSWSATSPFRVRRVDAGPATTAVASFARGGRTIDMTVTCTGTTPTVSTTTNTD</sequence>
<dbReference type="InterPro" id="IPR000719">
    <property type="entry name" value="Prot_kinase_dom"/>
</dbReference>
<dbReference type="SMART" id="SM00220">
    <property type="entry name" value="S_TKc"/>
    <property type="match status" value="1"/>
</dbReference>
<keyword evidence="9" id="KW-0812">Transmembrane</keyword>
<dbReference type="PANTHER" id="PTHR43289:SF6">
    <property type="entry name" value="SERINE_THREONINE-PROTEIN KINASE NEKL-3"/>
    <property type="match status" value="1"/>
</dbReference>
<evidence type="ECO:0000256" key="4">
    <source>
        <dbReference type="ARBA" id="ARBA00022741"/>
    </source>
</evidence>
<comment type="caution">
    <text evidence="11">The sequence shown here is derived from an EMBL/GenBank/DDBJ whole genome shotgun (WGS) entry which is preliminary data.</text>
</comment>
<evidence type="ECO:0000256" key="3">
    <source>
        <dbReference type="ARBA" id="ARBA00022679"/>
    </source>
</evidence>
<dbReference type="Pfam" id="PF00069">
    <property type="entry name" value="Pkinase"/>
    <property type="match status" value="1"/>
</dbReference>
<accession>A0ABP8CYF8</accession>
<dbReference type="RefSeq" id="WP_345121695.1">
    <property type="nucleotide sequence ID" value="NZ_BAABAT010000002.1"/>
</dbReference>
<dbReference type="PROSITE" id="PS00107">
    <property type="entry name" value="PROTEIN_KINASE_ATP"/>
    <property type="match status" value="1"/>
</dbReference>
<evidence type="ECO:0000259" key="10">
    <source>
        <dbReference type="PROSITE" id="PS50011"/>
    </source>
</evidence>
<dbReference type="InterPro" id="IPR017441">
    <property type="entry name" value="Protein_kinase_ATP_BS"/>
</dbReference>
<dbReference type="Proteomes" id="UP001500620">
    <property type="component" value="Unassembled WGS sequence"/>
</dbReference>
<evidence type="ECO:0000256" key="2">
    <source>
        <dbReference type="ARBA" id="ARBA00022527"/>
    </source>
</evidence>
<keyword evidence="9" id="KW-0472">Membrane</keyword>
<dbReference type="Gene3D" id="3.30.200.20">
    <property type="entry name" value="Phosphorylase Kinase, domain 1"/>
    <property type="match status" value="1"/>
</dbReference>
<evidence type="ECO:0000256" key="6">
    <source>
        <dbReference type="ARBA" id="ARBA00022840"/>
    </source>
</evidence>
<feature type="compositionally biased region" description="Low complexity" evidence="8">
    <location>
        <begin position="352"/>
        <end position="370"/>
    </location>
</feature>
<name>A0ABP8CYF8_9ACTN</name>
<keyword evidence="3" id="KW-0808">Transferase</keyword>
<proteinExistence type="predicted"/>
<evidence type="ECO:0000313" key="11">
    <source>
        <dbReference type="EMBL" id="GAA4244931.1"/>
    </source>
</evidence>
<organism evidence="11 12">
    <name type="scientific">Dactylosporangium darangshiense</name>
    <dbReference type="NCBI Taxonomy" id="579108"/>
    <lineage>
        <taxon>Bacteria</taxon>
        <taxon>Bacillati</taxon>
        <taxon>Actinomycetota</taxon>
        <taxon>Actinomycetes</taxon>
        <taxon>Micromonosporales</taxon>
        <taxon>Micromonosporaceae</taxon>
        <taxon>Dactylosporangium</taxon>
    </lineage>
</organism>
<dbReference type="InterPro" id="IPR011009">
    <property type="entry name" value="Kinase-like_dom_sf"/>
</dbReference>
<feature type="transmembrane region" description="Helical" evidence="9">
    <location>
        <begin position="292"/>
        <end position="313"/>
    </location>
</feature>
<keyword evidence="6 7" id="KW-0067">ATP-binding</keyword>
<keyword evidence="2" id="KW-0723">Serine/threonine-protein kinase</keyword>
<gene>
    <name evidence="11" type="ORF">GCM10022255_009980</name>
</gene>
<keyword evidence="9" id="KW-1133">Transmembrane helix</keyword>
<keyword evidence="5" id="KW-0418">Kinase</keyword>
<reference evidence="12" key="1">
    <citation type="journal article" date="2019" name="Int. J. Syst. Evol. Microbiol.">
        <title>The Global Catalogue of Microorganisms (GCM) 10K type strain sequencing project: providing services to taxonomists for standard genome sequencing and annotation.</title>
        <authorList>
            <consortium name="The Broad Institute Genomics Platform"/>
            <consortium name="The Broad Institute Genome Sequencing Center for Infectious Disease"/>
            <person name="Wu L."/>
            <person name="Ma J."/>
        </authorList>
    </citation>
    <scope>NUCLEOTIDE SEQUENCE [LARGE SCALE GENOMIC DNA]</scope>
    <source>
        <strain evidence="12">JCM 17441</strain>
    </source>
</reference>
<dbReference type="SUPFAM" id="SSF56112">
    <property type="entry name" value="Protein kinase-like (PK-like)"/>
    <property type="match status" value="1"/>
</dbReference>
<evidence type="ECO:0000256" key="9">
    <source>
        <dbReference type="SAM" id="Phobius"/>
    </source>
</evidence>
<keyword evidence="4 7" id="KW-0547">Nucleotide-binding</keyword>
<evidence type="ECO:0000256" key="5">
    <source>
        <dbReference type="ARBA" id="ARBA00022777"/>
    </source>
</evidence>
<feature type="compositionally biased region" description="Pro residues" evidence="8">
    <location>
        <begin position="371"/>
        <end position="397"/>
    </location>
</feature>
<protein>
    <recommendedName>
        <fullName evidence="1">non-specific serine/threonine protein kinase</fullName>
        <ecNumber evidence="1">2.7.11.1</ecNumber>
    </recommendedName>
</protein>
<evidence type="ECO:0000313" key="12">
    <source>
        <dbReference type="Proteomes" id="UP001500620"/>
    </source>
</evidence>
<dbReference type="EMBL" id="BAABAT010000002">
    <property type="protein sequence ID" value="GAA4244931.1"/>
    <property type="molecule type" value="Genomic_DNA"/>
</dbReference>
<dbReference type="Gene3D" id="1.10.510.10">
    <property type="entry name" value="Transferase(Phosphotransferase) domain 1"/>
    <property type="match status" value="1"/>
</dbReference>
<feature type="binding site" evidence="7">
    <location>
        <position position="45"/>
    </location>
    <ligand>
        <name>ATP</name>
        <dbReference type="ChEBI" id="CHEBI:30616"/>
    </ligand>
</feature>
<dbReference type="PANTHER" id="PTHR43289">
    <property type="entry name" value="MITOGEN-ACTIVATED PROTEIN KINASE KINASE KINASE 20-RELATED"/>
    <property type="match status" value="1"/>
</dbReference>
<dbReference type="PROSITE" id="PS00108">
    <property type="entry name" value="PROTEIN_KINASE_ST"/>
    <property type="match status" value="1"/>
</dbReference>
<dbReference type="InterPro" id="IPR008271">
    <property type="entry name" value="Ser/Thr_kinase_AS"/>
</dbReference>
<dbReference type="PROSITE" id="PS50011">
    <property type="entry name" value="PROTEIN_KINASE_DOM"/>
    <property type="match status" value="1"/>
</dbReference>
<evidence type="ECO:0000256" key="8">
    <source>
        <dbReference type="SAM" id="MobiDB-lite"/>
    </source>
</evidence>
<feature type="region of interest" description="Disordered" evidence="8">
    <location>
        <begin position="320"/>
        <end position="405"/>
    </location>
</feature>
<keyword evidence="12" id="KW-1185">Reference proteome</keyword>
<feature type="domain" description="Protein kinase" evidence="10">
    <location>
        <begin position="16"/>
        <end position="285"/>
    </location>
</feature>
<evidence type="ECO:0000256" key="1">
    <source>
        <dbReference type="ARBA" id="ARBA00012513"/>
    </source>
</evidence>
<dbReference type="CDD" id="cd14014">
    <property type="entry name" value="STKc_PknB_like"/>
    <property type="match status" value="1"/>
</dbReference>
<feature type="compositionally biased region" description="Polar residues" evidence="8">
    <location>
        <begin position="341"/>
        <end position="351"/>
    </location>
</feature>